<comment type="caution">
    <text evidence="4">The sequence shown here is derived from an EMBL/GenBank/DDBJ whole genome shotgun (WGS) entry which is preliminary data.</text>
</comment>
<dbReference type="EMBL" id="JACEFO010001778">
    <property type="protein sequence ID" value="KAF8703616.1"/>
    <property type="molecule type" value="Genomic_DNA"/>
</dbReference>
<dbReference type="InterPro" id="IPR011047">
    <property type="entry name" value="Quinoprotein_ADH-like_sf"/>
</dbReference>
<evidence type="ECO:0000259" key="3">
    <source>
        <dbReference type="SMART" id="SM00225"/>
    </source>
</evidence>
<dbReference type="InterPro" id="IPR003131">
    <property type="entry name" value="T1-type_BTB"/>
</dbReference>
<dbReference type="CDD" id="cd18316">
    <property type="entry name" value="BTB_POZ_KCTD-like"/>
    <property type="match status" value="1"/>
</dbReference>
<dbReference type="Proteomes" id="UP000636709">
    <property type="component" value="Unassembled WGS sequence"/>
</dbReference>
<feature type="region of interest" description="Disordered" evidence="2">
    <location>
        <begin position="1"/>
        <end position="70"/>
    </location>
</feature>
<feature type="domain" description="BTB" evidence="3">
    <location>
        <begin position="109"/>
        <end position="217"/>
    </location>
</feature>
<feature type="compositionally biased region" description="Basic and acidic residues" evidence="2">
    <location>
        <begin position="10"/>
        <end position="23"/>
    </location>
</feature>
<sequence length="552" mass="59715">MRKTALDNPDPGRRGGYRGHDAHPTPPHHHLSLPPARHHSPSSPVLRLLAPPSNWPNPPPFQPPRTAQQRAAIRSLPTVFAAELQSEVGSRRMLRQAGTVAAPVMAGGGRVRFNVGGQVFETTTTTLANAGRDSMFGALLDSSWNVSSSSSGDGAAVAEYFIDRNPACFAVLLDLLRTGSLHVPPHLPEKLLHREALYYGLLDHVRAARWGAFDGDRLRLAASVPGRAPGDGTAIRASPDGGCCVAHGGAVRVYNWMLDERRPVSLDHSQVNDAAYLDAATLLVAARERLGKRDDGGMAAFSAVSGEIRHRFRVAHGRQAKSFTAGALAFDQDASVFASCKGRLNEYGIGVWDRATGEQADFFYEPPGCALGDADKLQWLEGTNALMVATLFPKADNSFIGLLDFRAKNVVWSWSDAGAAASHDDKRVLHAIAMEDERSVCVINQYDDLGFLDLRNGAGGVRWSSRSKLMNRKVPGEESCYPKLATHGGQLFSSMNDSISVFSGPEYVLTSTLRRSHGGAICDFSIGGDRLFALHNEENVFDVWETPPPPII</sequence>
<dbReference type="InterPro" id="IPR057441">
    <property type="entry name" value="Beta_prop_At2g24240"/>
</dbReference>
<proteinExistence type="predicted"/>
<keyword evidence="5" id="KW-1185">Reference proteome</keyword>
<feature type="compositionally biased region" description="Pro residues" evidence="2">
    <location>
        <begin position="53"/>
        <end position="63"/>
    </location>
</feature>
<dbReference type="Gene3D" id="2.130.10.10">
    <property type="entry name" value="YVTN repeat-like/Quinoprotein amine dehydrogenase"/>
    <property type="match status" value="1"/>
</dbReference>
<dbReference type="SUPFAM" id="SSF50998">
    <property type="entry name" value="Quinoprotein alcohol dehydrogenase-like"/>
    <property type="match status" value="1"/>
</dbReference>
<dbReference type="InterPro" id="IPR011333">
    <property type="entry name" value="SKP1/BTB/POZ_sf"/>
</dbReference>
<gene>
    <name evidence="4" type="ORF">HU200_032436</name>
</gene>
<organism evidence="4 5">
    <name type="scientific">Digitaria exilis</name>
    <dbReference type="NCBI Taxonomy" id="1010633"/>
    <lineage>
        <taxon>Eukaryota</taxon>
        <taxon>Viridiplantae</taxon>
        <taxon>Streptophyta</taxon>
        <taxon>Embryophyta</taxon>
        <taxon>Tracheophyta</taxon>
        <taxon>Spermatophyta</taxon>
        <taxon>Magnoliopsida</taxon>
        <taxon>Liliopsida</taxon>
        <taxon>Poales</taxon>
        <taxon>Poaceae</taxon>
        <taxon>PACMAD clade</taxon>
        <taxon>Panicoideae</taxon>
        <taxon>Panicodae</taxon>
        <taxon>Paniceae</taxon>
        <taxon>Anthephorinae</taxon>
        <taxon>Digitaria</taxon>
    </lineage>
</organism>
<dbReference type="OrthoDB" id="2414723at2759"/>
<evidence type="ECO:0000313" key="5">
    <source>
        <dbReference type="Proteomes" id="UP000636709"/>
    </source>
</evidence>
<name>A0A835BNX0_9POAL</name>
<dbReference type="GO" id="GO:0051260">
    <property type="term" value="P:protein homooligomerization"/>
    <property type="evidence" value="ECO:0007669"/>
    <property type="project" value="InterPro"/>
</dbReference>
<dbReference type="PANTHER" id="PTHR14499:SF116">
    <property type="entry name" value="OSJNBA0029H02.24 PROTEIN"/>
    <property type="match status" value="1"/>
</dbReference>
<feature type="compositionally biased region" description="Basic residues" evidence="2">
    <location>
        <begin position="26"/>
        <end position="40"/>
    </location>
</feature>
<comment type="pathway">
    <text evidence="1">Protein modification; protein ubiquitination.</text>
</comment>
<evidence type="ECO:0000256" key="1">
    <source>
        <dbReference type="ARBA" id="ARBA00004906"/>
    </source>
</evidence>
<dbReference type="AlphaFoldDB" id="A0A835BNX0"/>
<dbReference type="Gene3D" id="3.30.710.10">
    <property type="entry name" value="Potassium Channel Kv1.1, Chain A"/>
    <property type="match status" value="1"/>
</dbReference>
<dbReference type="Pfam" id="PF25279">
    <property type="entry name" value="Beta_prop_At2g24240"/>
    <property type="match status" value="1"/>
</dbReference>
<protein>
    <recommendedName>
        <fullName evidence="3">BTB domain-containing protein</fullName>
    </recommendedName>
</protein>
<dbReference type="SMART" id="SM00225">
    <property type="entry name" value="BTB"/>
    <property type="match status" value="1"/>
</dbReference>
<reference evidence="4" key="1">
    <citation type="submission" date="2020-07" db="EMBL/GenBank/DDBJ databases">
        <title>Genome sequence and genetic diversity analysis of an under-domesticated orphan crop, white fonio (Digitaria exilis).</title>
        <authorList>
            <person name="Bennetzen J.L."/>
            <person name="Chen S."/>
            <person name="Ma X."/>
            <person name="Wang X."/>
            <person name="Yssel A.E.J."/>
            <person name="Chaluvadi S.R."/>
            <person name="Johnson M."/>
            <person name="Gangashetty P."/>
            <person name="Hamidou F."/>
            <person name="Sanogo M.D."/>
            <person name="Zwaenepoel A."/>
            <person name="Wallace J."/>
            <person name="Van De Peer Y."/>
            <person name="Van Deynze A."/>
        </authorList>
    </citation>
    <scope>NUCLEOTIDE SEQUENCE</scope>
    <source>
        <tissue evidence="4">Leaves</tissue>
    </source>
</reference>
<dbReference type="Pfam" id="PF02214">
    <property type="entry name" value="BTB_2"/>
    <property type="match status" value="1"/>
</dbReference>
<dbReference type="InterPro" id="IPR015943">
    <property type="entry name" value="WD40/YVTN_repeat-like_dom_sf"/>
</dbReference>
<dbReference type="InterPro" id="IPR000210">
    <property type="entry name" value="BTB/POZ_dom"/>
</dbReference>
<evidence type="ECO:0000256" key="2">
    <source>
        <dbReference type="SAM" id="MobiDB-lite"/>
    </source>
</evidence>
<accession>A0A835BNX0</accession>
<dbReference type="SUPFAM" id="SSF54695">
    <property type="entry name" value="POZ domain"/>
    <property type="match status" value="1"/>
</dbReference>
<dbReference type="PANTHER" id="PTHR14499">
    <property type="entry name" value="POTASSIUM CHANNEL TETRAMERIZATION DOMAIN-CONTAINING"/>
    <property type="match status" value="1"/>
</dbReference>
<evidence type="ECO:0000313" key="4">
    <source>
        <dbReference type="EMBL" id="KAF8703616.1"/>
    </source>
</evidence>